<dbReference type="EMBL" id="BAABHQ010000002">
    <property type="protein sequence ID" value="GAA4865145.1"/>
    <property type="molecule type" value="Genomic_DNA"/>
</dbReference>
<feature type="region of interest" description="Disordered" evidence="1">
    <location>
        <begin position="49"/>
        <end position="73"/>
    </location>
</feature>
<sequence>MLTPALAGPRTLPDRRSRLVRPDARGRVAMAVVLGVALAVDAWADVLADPGPDPRAFDPRERPTDVLPRASQR</sequence>
<evidence type="ECO:0000313" key="2">
    <source>
        <dbReference type="EMBL" id="GAA4865145.1"/>
    </source>
</evidence>
<comment type="caution">
    <text evidence="2">The sequence shown here is derived from an EMBL/GenBank/DDBJ whole genome shotgun (WGS) entry which is preliminary data.</text>
</comment>
<proteinExistence type="predicted"/>
<feature type="compositionally biased region" description="Basic and acidic residues" evidence="1">
    <location>
        <begin position="55"/>
        <end position="64"/>
    </location>
</feature>
<name>A0ABP9E0T1_9PSEU</name>
<dbReference type="Proteomes" id="UP001500457">
    <property type="component" value="Unassembled WGS sequence"/>
</dbReference>
<evidence type="ECO:0000313" key="3">
    <source>
        <dbReference type="Proteomes" id="UP001500457"/>
    </source>
</evidence>
<evidence type="ECO:0000256" key="1">
    <source>
        <dbReference type="SAM" id="MobiDB-lite"/>
    </source>
</evidence>
<gene>
    <name evidence="2" type="ORF">GCM10023203_11480</name>
</gene>
<reference evidence="3" key="1">
    <citation type="journal article" date="2019" name="Int. J. Syst. Evol. Microbiol.">
        <title>The Global Catalogue of Microorganisms (GCM) 10K type strain sequencing project: providing services to taxonomists for standard genome sequencing and annotation.</title>
        <authorList>
            <consortium name="The Broad Institute Genomics Platform"/>
            <consortium name="The Broad Institute Genome Sequencing Center for Infectious Disease"/>
            <person name="Wu L."/>
            <person name="Ma J."/>
        </authorList>
    </citation>
    <scope>NUCLEOTIDE SEQUENCE [LARGE SCALE GENOMIC DNA]</scope>
    <source>
        <strain evidence="3">JCM 17983</strain>
    </source>
</reference>
<keyword evidence="3" id="KW-1185">Reference proteome</keyword>
<protein>
    <submittedName>
        <fullName evidence="2">Uncharacterized protein</fullName>
    </submittedName>
</protein>
<organism evidence="2 3">
    <name type="scientific">Actinomycetospora straminea</name>
    <dbReference type="NCBI Taxonomy" id="663607"/>
    <lineage>
        <taxon>Bacteria</taxon>
        <taxon>Bacillati</taxon>
        <taxon>Actinomycetota</taxon>
        <taxon>Actinomycetes</taxon>
        <taxon>Pseudonocardiales</taxon>
        <taxon>Pseudonocardiaceae</taxon>
        <taxon>Actinomycetospora</taxon>
    </lineage>
</organism>
<accession>A0ABP9E0T1</accession>